<accession>A0A9N9FMC2</accession>
<keyword evidence="2" id="KW-1185">Reference proteome</keyword>
<organism evidence="1 2">
    <name type="scientific">Ambispora leptoticha</name>
    <dbReference type="NCBI Taxonomy" id="144679"/>
    <lineage>
        <taxon>Eukaryota</taxon>
        <taxon>Fungi</taxon>
        <taxon>Fungi incertae sedis</taxon>
        <taxon>Mucoromycota</taxon>
        <taxon>Glomeromycotina</taxon>
        <taxon>Glomeromycetes</taxon>
        <taxon>Archaeosporales</taxon>
        <taxon>Ambisporaceae</taxon>
        <taxon>Ambispora</taxon>
    </lineage>
</organism>
<dbReference type="EMBL" id="CAJVPS010001594">
    <property type="protein sequence ID" value="CAG8544192.1"/>
    <property type="molecule type" value="Genomic_DNA"/>
</dbReference>
<gene>
    <name evidence="1" type="ORF">ALEPTO_LOCUS5559</name>
</gene>
<dbReference type="Proteomes" id="UP000789508">
    <property type="component" value="Unassembled WGS sequence"/>
</dbReference>
<evidence type="ECO:0000313" key="2">
    <source>
        <dbReference type="Proteomes" id="UP000789508"/>
    </source>
</evidence>
<dbReference type="AlphaFoldDB" id="A0A9N9FMC2"/>
<protein>
    <submittedName>
        <fullName evidence="1">9902_t:CDS:1</fullName>
    </submittedName>
</protein>
<proteinExistence type="predicted"/>
<reference evidence="1" key="1">
    <citation type="submission" date="2021-06" db="EMBL/GenBank/DDBJ databases">
        <authorList>
            <person name="Kallberg Y."/>
            <person name="Tangrot J."/>
            <person name="Rosling A."/>
        </authorList>
    </citation>
    <scope>NUCLEOTIDE SEQUENCE</scope>
    <source>
        <strain evidence="1">FL130A</strain>
    </source>
</reference>
<evidence type="ECO:0000313" key="1">
    <source>
        <dbReference type="EMBL" id="CAG8544192.1"/>
    </source>
</evidence>
<name>A0A9N9FMC2_9GLOM</name>
<sequence>MDSTSSNTLENPTETANVFKLEALSLNYNGNISKFNPCYICKRDILTFRLCLGVERNPHLFPATCLKLFCWTKEADEPDHYARFLIANSITMQEAPLQLRIPLVSKIIKDNEGNKTGMMQYNLENKANNDISMQRIILFNLFVKTIIEVIISKDF</sequence>
<comment type="caution">
    <text evidence="1">The sequence shown here is derived from an EMBL/GenBank/DDBJ whole genome shotgun (WGS) entry which is preliminary data.</text>
</comment>